<reference evidence="8 9" key="1">
    <citation type="journal article" date="2010" name="Int. J. Syst. Evol. Microbiol.">
        <title>Reclassification of Herbaspirillum putei as a later heterotypic synonym of Herbaspirillum huttiense, with the description of H. huttiense subsp. huttiense subsp. nov. and H. huttiense subsp. putei subsp. nov., comb. nov., and description of Herbaspirillum aquaticum sp. nov.</title>
        <authorList>
            <person name="Dobritsa A.P."/>
            <person name="Reddy M.C."/>
            <person name="Samadpour M."/>
        </authorList>
    </citation>
    <scope>NUCLEOTIDE SEQUENCE [LARGE SCALE GENOMIC DNA]</scope>
    <source>
        <strain evidence="8 9">IEH 4430</strain>
    </source>
</reference>
<gene>
    <name evidence="8" type="ORF">CEJ45_00310</name>
</gene>
<evidence type="ECO:0000256" key="2">
    <source>
        <dbReference type="ARBA" id="ARBA00022679"/>
    </source>
</evidence>
<comment type="similarity">
    <text evidence="4">Belongs to the glycosyltransferase 104 family.</text>
</comment>
<evidence type="ECO:0000313" key="8">
    <source>
        <dbReference type="EMBL" id="OWY36580.1"/>
    </source>
</evidence>
<organism evidence="8 9">
    <name type="scientific">Herbaspirillum aquaticum</name>
    <dbReference type="NCBI Taxonomy" id="568783"/>
    <lineage>
        <taxon>Bacteria</taxon>
        <taxon>Pseudomonadati</taxon>
        <taxon>Pseudomonadota</taxon>
        <taxon>Betaproteobacteria</taxon>
        <taxon>Burkholderiales</taxon>
        <taxon>Oxalobacteraceae</taxon>
        <taxon>Herbaspirillum</taxon>
    </lineage>
</organism>
<keyword evidence="1" id="KW-0328">Glycosyltransferase</keyword>
<dbReference type="PIRSF" id="PIRSF015557">
    <property type="entry name" value="UCP015557"/>
    <property type="match status" value="1"/>
</dbReference>
<dbReference type="RefSeq" id="WP_088753287.1">
    <property type="nucleotide sequence ID" value="NZ_NJGV01000001.1"/>
</dbReference>
<dbReference type="AlphaFoldDB" id="A0A225SZB9"/>
<comment type="catalytic activity">
    <reaction evidence="7">
        <text>dTDP-beta-L-rhamnose + L-arginyl-[protein] = N(omega)-(alpha-L-rhamnosyl)-L-arginyl-[protein] + dTDP + H(+)</text>
        <dbReference type="Rhea" id="RHEA:66692"/>
        <dbReference type="Rhea" id="RHEA-COMP:10532"/>
        <dbReference type="Rhea" id="RHEA-COMP:17096"/>
        <dbReference type="ChEBI" id="CHEBI:15378"/>
        <dbReference type="ChEBI" id="CHEBI:29965"/>
        <dbReference type="ChEBI" id="CHEBI:57510"/>
        <dbReference type="ChEBI" id="CHEBI:58369"/>
        <dbReference type="ChEBI" id="CHEBI:167445"/>
    </reaction>
    <physiologicalReaction direction="left-to-right" evidence="7">
        <dbReference type="Rhea" id="RHEA:66693"/>
    </physiologicalReaction>
</comment>
<protein>
    <recommendedName>
        <fullName evidence="5">Protein-arginine rhamnosyltransferase</fullName>
    </recommendedName>
    <alternativeName>
        <fullName evidence="6">EF-P arginine rhamnosyltransferase</fullName>
    </alternativeName>
</protein>
<accession>A0A225SZB9</accession>
<dbReference type="GO" id="GO:0106361">
    <property type="term" value="F:protein-arginine rhamnosyltransferase activity"/>
    <property type="evidence" value="ECO:0007669"/>
    <property type="project" value="InterPro"/>
</dbReference>
<evidence type="ECO:0000256" key="3">
    <source>
        <dbReference type="ARBA" id="ARBA00024303"/>
    </source>
</evidence>
<evidence type="ECO:0000256" key="6">
    <source>
        <dbReference type="ARBA" id="ARBA00030025"/>
    </source>
</evidence>
<dbReference type="NCBIfam" id="TIGR03837">
    <property type="entry name" value="efp_Arg_rhamno"/>
    <property type="match status" value="1"/>
</dbReference>
<dbReference type="Pfam" id="PF10093">
    <property type="entry name" value="EarP"/>
    <property type="match status" value="1"/>
</dbReference>
<comment type="function">
    <text evidence="3">Protein-arginine rhamnosyltransferase that catalyzes the transfer of a single rhamnose to elongation factor P (EF-P) on 'Lys-32', a modification required for EF-P-dependent rescue of polyproline stalled ribosomes.</text>
</comment>
<evidence type="ECO:0000256" key="4">
    <source>
        <dbReference type="ARBA" id="ARBA00024346"/>
    </source>
</evidence>
<keyword evidence="9" id="KW-1185">Reference proteome</keyword>
<dbReference type="EMBL" id="NJGV01000001">
    <property type="protein sequence ID" value="OWY36580.1"/>
    <property type="molecule type" value="Genomic_DNA"/>
</dbReference>
<evidence type="ECO:0000313" key="9">
    <source>
        <dbReference type="Proteomes" id="UP000214747"/>
    </source>
</evidence>
<dbReference type="InterPro" id="IPR016633">
    <property type="entry name" value="EarP"/>
</dbReference>
<evidence type="ECO:0000256" key="5">
    <source>
        <dbReference type="ARBA" id="ARBA00024416"/>
    </source>
</evidence>
<sequence>MNSRPNPLRSLDLFCKVVDNYGDIGICWRLARQLAHEHGLAVRLWVDDLVSFRRIWPTVDTLADTQELSGVRVQHWRGQDGLFTADDVADIVIEFFGCEIPPGYVEAMAQRSPKPVWFNLEGLSAEPWVEGCHTLPSPHRTLKLTKYFFFPGFNERTGGLTFEADLQARRQVFLAANEGPAFLARLGVTASEAQACKVSLFCYDYAPIPELFAAWQASPSPVTCLVPEGVGRPAVEAFLGVPMRAGVAATQGALTVRVLPFVAQTDYDRLLWSCDLNFVRGEDSFARAQWAGRPFVWNIYHQDKNLHHTKLNAFLKIYDPATPAVIDLNRAWNGAYPGNLDWQASWQTLQAELPALSGQAEQWAQKLLANGDWMDNLLGFARRLALEEWKSNENGLK</sequence>
<dbReference type="Proteomes" id="UP000214747">
    <property type="component" value="Unassembled WGS sequence"/>
</dbReference>
<evidence type="ECO:0000256" key="1">
    <source>
        <dbReference type="ARBA" id="ARBA00022676"/>
    </source>
</evidence>
<evidence type="ECO:0000256" key="7">
    <source>
        <dbReference type="ARBA" id="ARBA00048472"/>
    </source>
</evidence>
<keyword evidence="2" id="KW-0808">Transferase</keyword>
<comment type="caution">
    <text evidence="8">The sequence shown here is derived from an EMBL/GenBank/DDBJ whole genome shotgun (WGS) entry which is preliminary data.</text>
</comment>
<proteinExistence type="inferred from homology"/>
<name>A0A225SZB9_9BURK</name>